<organism evidence="1 2">
    <name type="scientific">Escherichia coli</name>
    <dbReference type="NCBI Taxonomy" id="562"/>
    <lineage>
        <taxon>Bacteria</taxon>
        <taxon>Pseudomonadati</taxon>
        <taxon>Pseudomonadota</taxon>
        <taxon>Gammaproteobacteria</taxon>
        <taxon>Enterobacterales</taxon>
        <taxon>Enterobacteriaceae</taxon>
        <taxon>Escherichia</taxon>
    </lineage>
</organism>
<evidence type="ECO:0000313" key="1">
    <source>
        <dbReference type="EMBL" id="SPX12504.1"/>
    </source>
</evidence>
<accession>A0A2X1P995</accession>
<dbReference type="AlphaFoldDB" id="A0A2X1P995"/>
<sequence length="93" mass="10856">MAYRDQPLGELALSIPRASALFRKYDMDYCCGGKQRWRVRRHVKNWMLRFMKLSWQSLLNNRLRKTGVAPRWQKSSTISSCATTIVTASNCRS</sequence>
<name>A0A2X1P995_ECOLX</name>
<dbReference type="Pfam" id="PF04405">
    <property type="entry name" value="ScdA_N"/>
    <property type="match status" value="1"/>
</dbReference>
<dbReference type="Proteomes" id="UP000250780">
    <property type="component" value="Unassembled WGS sequence"/>
</dbReference>
<gene>
    <name evidence="1" type="primary">ytfE_1</name>
    <name evidence="1" type="ORF">NCTC9073_03875</name>
</gene>
<reference evidence="1 2" key="1">
    <citation type="submission" date="2018-06" db="EMBL/GenBank/DDBJ databases">
        <authorList>
            <consortium name="Pathogen Informatics"/>
            <person name="Doyle S."/>
        </authorList>
    </citation>
    <scope>NUCLEOTIDE SEQUENCE [LARGE SCALE GENOMIC DNA]</scope>
    <source>
        <strain evidence="1 2">NCTC9073</strain>
    </source>
</reference>
<dbReference type="EMBL" id="UASD01000008">
    <property type="protein sequence ID" value="SPX12504.1"/>
    <property type="molecule type" value="Genomic_DNA"/>
</dbReference>
<protein>
    <submittedName>
        <fullName evidence="1">Regulator of cell morphogenesis and NO signaling</fullName>
    </submittedName>
</protein>
<evidence type="ECO:0000313" key="2">
    <source>
        <dbReference type="Proteomes" id="UP000250780"/>
    </source>
</evidence>
<dbReference type="InterPro" id="IPR019903">
    <property type="entry name" value="RIC_family"/>
</dbReference>
<proteinExistence type="predicted"/>